<reference evidence="6 7" key="1">
    <citation type="submission" date="2017-06" db="EMBL/GenBank/DDBJ databases">
        <title>Ant-infecting Ophiocordyceps genomes reveal a high diversity of potential behavioral manipulation genes and a possible major role for enterotoxins.</title>
        <authorList>
            <person name="De Bekker C."/>
            <person name="Evans H.C."/>
            <person name="Brachmann A."/>
            <person name="Hughes D.P."/>
        </authorList>
    </citation>
    <scope>NUCLEOTIDE SEQUENCE [LARGE SCALE GENOMIC DNA]</scope>
    <source>
        <strain evidence="6 7">Map16</strain>
    </source>
</reference>
<comment type="caution">
    <text evidence="6">The sequence shown here is derived from an EMBL/GenBank/DDBJ whole genome shotgun (WGS) entry which is preliminary data.</text>
</comment>
<feature type="region of interest" description="Disordered" evidence="4">
    <location>
        <begin position="1"/>
        <end position="43"/>
    </location>
</feature>
<evidence type="ECO:0000256" key="2">
    <source>
        <dbReference type="ARBA" id="ARBA00023002"/>
    </source>
</evidence>
<evidence type="ECO:0008006" key="8">
    <source>
        <dbReference type="Google" id="ProtNLM"/>
    </source>
</evidence>
<name>A0A2C5Z8C8_9HYPO</name>
<dbReference type="AlphaFoldDB" id="A0A2C5Z8C8"/>
<keyword evidence="5" id="KW-0812">Transmembrane</keyword>
<feature type="compositionally biased region" description="Basic and acidic residues" evidence="4">
    <location>
        <begin position="1"/>
        <end position="13"/>
    </location>
</feature>
<dbReference type="PANTHER" id="PTHR33365">
    <property type="entry name" value="YALI0B05434P"/>
    <property type="match status" value="1"/>
</dbReference>
<keyword evidence="2" id="KW-0560">Oxidoreductase</keyword>
<dbReference type="PANTHER" id="PTHR33365:SF11">
    <property type="entry name" value="TAT PATHWAY SIGNAL SEQUENCE"/>
    <property type="match status" value="1"/>
</dbReference>
<dbReference type="GO" id="GO:0043386">
    <property type="term" value="P:mycotoxin biosynthetic process"/>
    <property type="evidence" value="ECO:0007669"/>
    <property type="project" value="InterPro"/>
</dbReference>
<protein>
    <recommendedName>
        <fullName evidence="8">Oxidase ustYa</fullName>
    </recommendedName>
</protein>
<dbReference type="Pfam" id="PF11807">
    <property type="entry name" value="UstYa"/>
    <property type="match status" value="1"/>
</dbReference>
<dbReference type="OrthoDB" id="3687641at2759"/>
<gene>
    <name evidence="6" type="ORF">CDD80_1914</name>
</gene>
<comment type="pathway">
    <text evidence="1">Mycotoxin biosynthesis.</text>
</comment>
<dbReference type="InterPro" id="IPR021765">
    <property type="entry name" value="UstYa-like"/>
</dbReference>
<evidence type="ECO:0000256" key="3">
    <source>
        <dbReference type="ARBA" id="ARBA00035112"/>
    </source>
</evidence>
<evidence type="ECO:0000313" key="7">
    <source>
        <dbReference type="Proteomes" id="UP000226431"/>
    </source>
</evidence>
<keyword evidence="5" id="KW-0472">Membrane</keyword>
<dbReference type="Proteomes" id="UP000226431">
    <property type="component" value="Unassembled WGS sequence"/>
</dbReference>
<feature type="transmembrane region" description="Helical" evidence="5">
    <location>
        <begin position="53"/>
        <end position="73"/>
    </location>
</feature>
<keyword evidence="5" id="KW-1133">Transmembrane helix</keyword>
<evidence type="ECO:0000256" key="4">
    <source>
        <dbReference type="SAM" id="MobiDB-lite"/>
    </source>
</evidence>
<evidence type="ECO:0000256" key="5">
    <source>
        <dbReference type="SAM" id="Phobius"/>
    </source>
</evidence>
<comment type="similarity">
    <text evidence="3">Belongs to the ustYa family.</text>
</comment>
<sequence length="263" mass="29896">MNGHGPETHRQAVEDFDPEIMSTSDEQSEGLLKSDRYMSSPAERSSRTCAGNVIFLLALFTASNLLLVGLMSYQLRINRDLPRNIQDQGPKAIPLGGRPRVDYAPEWLPPEEWRTEIFRKQEMYGAQPVGTAREAWLSLLPRNNGFVIIKNLTSLDGLPGLRHPEREGQHACVAVFHQLHCLYKTYAAYWDARKGKFEDGSLDRLIHCWDYLRQTIMCAGDTSLEWVSPHQSEPNSTDGWGFQHTCKNFEAIHEWAERHSSGG</sequence>
<evidence type="ECO:0000256" key="1">
    <source>
        <dbReference type="ARBA" id="ARBA00004685"/>
    </source>
</evidence>
<dbReference type="EMBL" id="NJES01000187">
    <property type="protein sequence ID" value="PHH75952.1"/>
    <property type="molecule type" value="Genomic_DNA"/>
</dbReference>
<keyword evidence="7" id="KW-1185">Reference proteome</keyword>
<proteinExistence type="inferred from homology"/>
<accession>A0A2C5Z8C8</accession>
<dbReference type="STRING" id="2004952.A0A2C5Z8C8"/>
<evidence type="ECO:0000313" key="6">
    <source>
        <dbReference type="EMBL" id="PHH75952.1"/>
    </source>
</evidence>
<dbReference type="GO" id="GO:0016491">
    <property type="term" value="F:oxidoreductase activity"/>
    <property type="evidence" value="ECO:0007669"/>
    <property type="project" value="UniProtKB-KW"/>
</dbReference>
<organism evidence="6 7">
    <name type="scientific">Ophiocordyceps camponoti-rufipedis</name>
    <dbReference type="NCBI Taxonomy" id="2004952"/>
    <lineage>
        <taxon>Eukaryota</taxon>
        <taxon>Fungi</taxon>
        <taxon>Dikarya</taxon>
        <taxon>Ascomycota</taxon>
        <taxon>Pezizomycotina</taxon>
        <taxon>Sordariomycetes</taxon>
        <taxon>Hypocreomycetidae</taxon>
        <taxon>Hypocreales</taxon>
        <taxon>Ophiocordycipitaceae</taxon>
        <taxon>Ophiocordyceps</taxon>
    </lineage>
</organism>